<dbReference type="InterPro" id="IPR013815">
    <property type="entry name" value="ATP_grasp_subdomain_1"/>
</dbReference>
<evidence type="ECO:0000256" key="4">
    <source>
        <dbReference type="PROSITE-ProRule" id="PRU00409"/>
    </source>
</evidence>
<name>A0A2W5ZGH2_9BACT</name>
<dbReference type="RefSeq" id="WP_337312729.1">
    <property type="nucleotide sequence ID" value="NZ_JAEKNS010000124.1"/>
</dbReference>
<dbReference type="PROSITE" id="PS50975">
    <property type="entry name" value="ATP_GRASP"/>
    <property type="match status" value="1"/>
</dbReference>
<dbReference type="PANTHER" id="PTHR43585:SF2">
    <property type="entry name" value="ATP-GRASP ENZYME FSQD"/>
    <property type="match status" value="1"/>
</dbReference>
<dbReference type="InterPro" id="IPR052032">
    <property type="entry name" value="ATP-dep_AA_Ligase"/>
</dbReference>
<feature type="domain" description="ATP-grasp" evidence="5">
    <location>
        <begin position="116"/>
        <end position="310"/>
    </location>
</feature>
<dbReference type="Pfam" id="PF02786">
    <property type="entry name" value="CPSase_L_D2"/>
    <property type="match status" value="1"/>
</dbReference>
<evidence type="ECO:0000313" key="9">
    <source>
        <dbReference type="Proteomes" id="UP000606991"/>
    </source>
</evidence>
<evidence type="ECO:0000256" key="1">
    <source>
        <dbReference type="ARBA" id="ARBA00022598"/>
    </source>
</evidence>
<reference evidence="7 8" key="1">
    <citation type="journal article" date="2017" name="Nature">
        <title>Atmospheric trace gases support primary production in Antarctic desert surface soil.</title>
        <authorList>
            <person name="Ji M."/>
            <person name="Greening C."/>
            <person name="Vanwonterghem I."/>
            <person name="Carere C.R."/>
            <person name="Bay S.K."/>
            <person name="Steen J.A."/>
            <person name="Montgomery K."/>
            <person name="Lines T."/>
            <person name="Beardall J."/>
            <person name="van Dorst J."/>
            <person name="Snape I."/>
            <person name="Stott M.B."/>
            <person name="Hugenholtz P."/>
            <person name="Ferrari B.C."/>
        </authorList>
    </citation>
    <scope>NUCLEOTIDE SEQUENCE [LARGE SCALE GENOMIC DNA]</scope>
    <source>
        <strain evidence="7">RRmetagenome_bin12</strain>
    </source>
</reference>
<dbReference type="EMBL" id="QHBU01000082">
    <property type="protein sequence ID" value="PZR82105.1"/>
    <property type="molecule type" value="Genomic_DNA"/>
</dbReference>
<dbReference type="Gene3D" id="3.30.470.20">
    <property type="entry name" value="ATP-grasp fold, B domain"/>
    <property type="match status" value="1"/>
</dbReference>
<dbReference type="Gene3D" id="3.30.1490.20">
    <property type="entry name" value="ATP-grasp fold, A domain"/>
    <property type="match status" value="1"/>
</dbReference>
<dbReference type="EMBL" id="JAEKNS010000124">
    <property type="protein sequence ID" value="MBJ7595534.1"/>
    <property type="molecule type" value="Genomic_DNA"/>
</dbReference>
<keyword evidence="2 4" id="KW-0547">Nucleotide-binding</keyword>
<dbReference type="Proteomes" id="UP000606991">
    <property type="component" value="Unassembled WGS sequence"/>
</dbReference>
<evidence type="ECO:0000256" key="3">
    <source>
        <dbReference type="ARBA" id="ARBA00022840"/>
    </source>
</evidence>
<dbReference type="InterPro" id="IPR011761">
    <property type="entry name" value="ATP-grasp"/>
</dbReference>
<dbReference type="GO" id="GO:0046872">
    <property type="term" value="F:metal ion binding"/>
    <property type="evidence" value="ECO:0007669"/>
    <property type="project" value="InterPro"/>
</dbReference>
<proteinExistence type="predicted"/>
<gene>
    <name evidence="7" type="ORF">DLM65_04560</name>
    <name evidence="6" type="ORF">JF886_11880</name>
</gene>
<evidence type="ECO:0000259" key="5">
    <source>
        <dbReference type="PROSITE" id="PS50975"/>
    </source>
</evidence>
<reference evidence="6 9" key="3">
    <citation type="submission" date="2020-10" db="EMBL/GenBank/DDBJ databases">
        <title>Ca. Dormibacterota MAGs.</title>
        <authorList>
            <person name="Montgomery K."/>
        </authorList>
    </citation>
    <scope>NUCLEOTIDE SEQUENCE [LARGE SCALE GENOMIC DNA]</scope>
    <source>
        <strain evidence="6">SC8812_S17_18</strain>
    </source>
</reference>
<dbReference type="PANTHER" id="PTHR43585">
    <property type="entry name" value="FUMIPYRROLE BIOSYNTHESIS PROTEIN C"/>
    <property type="match status" value="1"/>
</dbReference>
<evidence type="ECO:0000313" key="8">
    <source>
        <dbReference type="Proteomes" id="UP000248724"/>
    </source>
</evidence>
<dbReference type="Proteomes" id="UP000248724">
    <property type="component" value="Unassembled WGS sequence"/>
</dbReference>
<dbReference type="AlphaFoldDB" id="A0A2W5ZGH2"/>
<dbReference type="GO" id="GO:0016874">
    <property type="term" value="F:ligase activity"/>
    <property type="evidence" value="ECO:0007669"/>
    <property type="project" value="UniProtKB-KW"/>
</dbReference>
<sequence>MNVIFIEPAFPPNQREFVRGLAEAGATVIGIGERPLEELDPDLQGRMLHYHRVGNVTAVDSMTDAVRWVQERVWVDRLEAVVEAHTMAAAQVRENCTIPGTSVRTAWLCRDKPSMKAALREVGVPTAASTAADTADEVRDFAAQVGYPLILKPRAAAGASGTVRVDGPDELDAALAGFGSAESIAAEEFVEGHEGFYDTLSINGEPAYDFVSHYYPNVLDAMRARWISPQFIATNRVDSVADYGEIREMGRRVARALGIETSATHMEWFFGPKGLRFSEIGCRPPGVRAWDLYAAGNDIDIYREWANAIVRGAVENGLSRRRAAGIVALRPDGDGQISGYDGVDEVQQRFGEHILDVHLPEPGTPAQPVEAGYMANAWVRMVHPDYDTLRSMLDAVGQTLKVHAL</sequence>
<dbReference type="SUPFAM" id="SSF56059">
    <property type="entry name" value="Glutathione synthetase ATP-binding domain-like"/>
    <property type="match status" value="1"/>
</dbReference>
<dbReference type="InterPro" id="IPR005479">
    <property type="entry name" value="CPAse_ATP-bd"/>
</dbReference>
<dbReference type="Gene3D" id="3.40.50.20">
    <property type="match status" value="1"/>
</dbReference>
<comment type="caution">
    <text evidence="7">The sequence shown here is derived from an EMBL/GenBank/DDBJ whole genome shotgun (WGS) entry which is preliminary data.</text>
</comment>
<dbReference type="GO" id="GO:0005524">
    <property type="term" value="F:ATP binding"/>
    <property type="evidence" value="ECO:0007669"/>
    <property type="project" value="UniProtKB-UniRule"/>
</dbReference>
<evidence type="ECO:0000313" key="6">
    <source>
        <dbReference type="EMBL" id="MBJ7595534.1"/>
    </source>
</evidence>
<accession>A0A934N6L2</accession>
<protein>
    <submittedName>
        <fullName evidence="6">ATP-grasp domain-containing protein</fullName>
    </submittedName>
    <submittedName>
        <fullName evidence="7">ATPase</fullName>
    </submittedName>
</protein>
<keyword evidence="3 4" id="KW-0067">ATP-binding</keyword>
<evidence type="ECO:0000313" key="7">
    <source>
        <dbReference type="EMBL" id="PZR82105.1"/>
    </source>
</evidence>
<organism evidence="7 8">
    <name type="scientific">Candidatus Aeolococcus gillhamiae</name>
    <dbReference type="NCBI Taxonomy" id="3127015"/>
    <lineage>
        <taxon>Bacteria</taxon>
        <taxon>Bacillati</taxon>
        <taxon>Candidatus Dormiibacterota</taxon>
        <taxon>Candidatus Dormibacteria</taxon>
        <taxon>Candidatus Aeolococcales</taxon>
        <taxon>Candidatus Aeolococcaceae</taxon>
        <taxon>Candidatus Aeolococcus</taxon>
    </lineage>
</organism>
<reference evidence="7" key="2">
    <citation type="submission" date="2018-05" db="EMBL/GenBank/DDBJ databases">
        <authorList>
            <person name="Ferrari B."/>
        </authorList>
    </citation>
    <scope>NUCLEOTIDE SEQUENCE</scope>
    <source>
        <strain evidence="7">RRmetagenome_bin12</strain>
    </source>
</reference>
<keyword evidence="1" id="KW-0436">Ligase</keyword>
<evidence type="ECO:0000256" key="2">
    <source>
        <dbReference type="ARBA" id="ARBA00022741"/>
    </source>
</evidence>
<accession>A0A2W5ZGH2</accession>